<organism evidence="1 2">
    <name type="scientific">Methylobacterium fujisawaense</name>
    <dbReference type="NCBI Taxonomy" id="107400"/>
    <lineage>
        <taxon>Bacteria</taxon>
        <taxon>Pseudomonadati</taxon>
        <taxon>Pseudomonadota</taxon>
        <taxon>Alphaproteobacteria</taxon>
        <taxon>Hyphomicrobiales</taxon>
        <taxon>Methylobacteriaceae</taxon>
        <taxon>Methylobacterium</taxon>
    </lineage>
</organism>
<dbReference type="EMBL" id="JACJIM010000005">
    <property type="protein sequence ID" value="MBA9063901.1"/>
    <property type="molecule type" value="Genomic_DNA"/>
</dbReference>
<proteinExistence type="predicted"/>
<keyword evidence="2" id="KW-1185">Reference proteome</keyword>
<dbReference type="Proteomes" id="UP000565455">
    <property type="component" value="Unassembled WGS sequence"/>
</dbReference>
<dbReference type="GeneID" id="96604976"/>
<evidence type="ECO:0008006" key="3">
    <source>
        <dbReference type="Google" id="ProtNLM"/>
    </source>
</evidence>
<gene>
    <name evidence="1" type="ORF">GGQ91_003302</name>
</gene>
<protein>
    <recommendedName>
        <fullName evidence="3">Coat protein</fullName>
    </recommendedName>
</protein>
<sequence>MPAGVLRLSDVIVPAVFVPMVRRLAVEKTALIQSGAMVPDPLLDHFLAGPGLTIDMPKLNGLDRSDGENVSSDDPTVFSVPNKPATGDEIAVRLSRNNSWSEMDLVRALLAADPLAALADDVAQYWAYRRQKAAIAQLSGIFAYNALATDANHIQNSMTVDLSGLNGGKFADGQTNFHGSAFIDALVTMGDSMGGLALVAMHSIVYGNALKKNLIQFRLDSEANPTIPTYMGKDVTMDDSMPMPAAGVFETWLFGRGAMTYGTGSPTVPNEVIRVPAAGNGAGQSTMHDRVEWSHHVPGTAYVGTPAKGGPSNANTTNNLAAATSWRQVAPDRRQIPIARIVTREF</sequence>
<accession>A0ABR6DCT9</accession>
<evidence type="ECO:0000313" key="1">
    <source>
        <dbReference type="EMBL" id="MBA9063901.1"/>
    </source>
</evidence>
<evidence type="ECO:0000313" key="2">
    <source>
        <dbReference type="Proteomes" id="UP000565455"/>
    </source>
</evidence>
<dbReference type="RefSeq" id="WP_182592400.1">
    <property type="nucleotide sequence ID" value="NZ_JACJIM010000005.1"/>
</dbReference>
<comment type="caution">
    <text evidence="1">The sequence shown here is derived from an EMBL/GenBank/DDBJ whole genome shotgun (WGS) entry which is preliminary data.</text>
</comment>
<reference evidence="1 2" key="1">
    <citation type="submission" date="2020-08" db="EMBL/GenBank/DDBJ databases">
        <title>Genomic Encyclopedia of Type Strains, Phase IV (KMG-IV): sequencing the most valuable type-strain genomes for metagenomic binning, comparative biology and taxonomic classification.</title>
        <authorList>
            <person name="Goeker M."/>
        </authorList>
    </citation>
    <scope>NUCLEOTIDE SEQUENCE [LARGE SCALE GENOMIC DNA]</scope>
    <source>
        <strain evidence="1 2">DSM 5686</strain>
    </source>
</reference>
<name>A0ABR6DCT9_9HYPH</name>